<dbReference type="AlphaFoldDB" id="A0A7L4YPW5"/>
<accession>A0A7L4YPW5</accession>
<dbReference type="InParanoid" id="A0A7L4YPW5"/>
<dbReference type="RefSeq" id="WP_159546163.1">
    <property type="nucleotide sequence ID" value="NZ_CP047156.1"/>
</dbReference>
<evidence type="ECO:0000313" key="1">
    <source>
        <dbReference type="EMBL" id="QHC01062.1"/>
    </source>
</evidence>
<name>A0A7L4YPW5_9ACTN</name>
<sequence>MSSPASSSSVGTSSRRIVIERPSPELVAAIRANVELPPSNGNERWEVAGVRRIEADVLISRIVTHASDATTEQPIVWDD</sequence>
<dbReference type="Proteomes" id="UP000463857">
    <property type="component" value="Chromosome"/>
</dbReference>
<protein>
    <submittedName>
        <fullName evidence="1">Uncharacterized protein</fullName>
    </submittedName>
</protein>
<proteinExistence type="predicted"/>
<dbReference type="OrthoDB" id="9941120at2"/>
<evidence type="ECO:0000313" key="2">
    <source>
        <dbReference type="Proteomes" id="UP000463857"/>
    </source>
</evidence>
<dbReference type="KEGG" id="eke:EK0264_12680"/>
<organism evidence="1 2">
    <name type="scientific">Epidermidibacterium keratini</name>
    <dbReference type="NCBI Taxonomy" id="1891644"/>
    <lineage>
        <taxon>Bacteria</taxon>
        <taxon>Bacillati</taxon>
        <taxon>Actinomycetota</taxon>
        <taxon>Actinomycetes</taxon>
        <taxon>Sporichthyales</taxon>
        <taxon>Sporichthyaceae</taxon>
        <taxon>Epidermidibacterium</taxon>
    </lineage>
</organism>
<reference evidence="1 2" key="1">
    <citation type="journal article" date="2018" name="Int. J. Syst. Evol. Microbiol.">
        <title>Epidermidibacterium keratini gen. nov., sp. nov., a member of the family Sporichthyaceae, isolated from keratin epidermis.</title>
        <authorList>
            <person name="Lee D.G."/>
            <person name="Trujillo M.E."/>
            <person name="Kang S."/>
            <person name="Nam J.J."/>
            <person name="Kim Y.J."/>
        </authorList>
    </citation>
    <scope>NUCLEOTIDE SEQUENCE [LARGE SCALE GENOMIC DNA]</scope>
    <source>
        <strain evidence="1 2">EPI-7</strain>
    </source>
</reference>
<gene>
    <name evidence="1" type="ORF">EK0264_12680</name>
</gene>
<keyword evidence="2" id="KW-1185">Reference proteome</keyword>
<dbReference type="EMBL" id="CP047156">
    <property type="protein sequence ID" value="QHC01062.1"/>
    <property type="molecule type" value="Genomic_DNA"/>
</dbReference>